<gene>
    <name evidence="1" type="ORF">AOE01nite_26850</name>
</gene>
<comment type="caution">
    <text evidence="1">The sequence shown here is derived from an EMBL/GenBank/DDBJ whole genome shotgun (WGS) entry which is preliminary data.</text>
</comment>
<dbReference type="Proteomes" id="UP000321746">
    <property type="component" value="Unassembled WGS sequence"/>
</dbReference>
<dbReference type="PROSITE" id="PS51257">
    <property type="entry name" value="PROKAR_LIPOPROTEIN"/>
    <property type="match status" value="1"/>
</dbReference>
<evidence type="ECO:0008006" key="3">
    <source>
        <dbReference type="Google" id="ProtNLM"/>
    </source>
</evidence>
<dbReference type="OrthoDB" id="7275201at2"/>
<name>A0A511XNE3_9PROT</name>
<organism evidence="1 2">
    <name type="scientific">Acetobacter oeni</name>
    <dbReference type="NCBI Taxonomy" id="304077"/>
    <lineage>
        <taxon>Bacteria</taxon>
        <taxon>Pseudomonadati</taxon>
        <taxon>Pseudomonadota</taxon>
        <taxon>Alphaproteobacteria</taxon>
        <taxon>Acetobacterales</taxon>
        <taxon>Acetobacteraceae</taxon>
        <taxon>Acetobacter</taxon>
    </lineage>
</organism>
<evidence type="ECO:0000313" key="2">
    <source>
        <dbReference type="Proteomes" id="UP000321746"/>
    </source>
</evidence>
<dbReference type="EMBL" id="BJYG01000042">
    <property type="protein sequence ID" value="GEN64461.1"/>
    <property type="molecule type" value="Genomic_DNA"/>
</dbReference>
<protein>
    <recommendedName>
        <fullName evidence="3">Lipoprotein</fullName>
    </recommendedName>
</protein>
<reference evidence="1 2" key="1">
    <citation type="submission" date="2019-07" db="EMBL/GenBank/DDBJ databases">
        <title>Whole genome shotgun sequence of Acetobacter oeni NBRC 105207.</title>
        <authorList>
            <person name="Hosoyama A."/>
            <person name="Uohara A."/>
            <person name="Ohji S."/>
            <person name="Ichikawa N."/>
        </authorList>
    </citation>
    <scope>NUCLEOTIDE SEQUENCE [LARGE SCALE GENOMIC DNA]</scope>
    <source>
        <strain evidence="1 2">NBRC 105207</strain>
    </source>
</reference>
<sequence length="220" mass="23502">MKSRLTVLAALLVTGCSYTVDPLKNYCAEPDIGAAIVSIASSPSPLPDVTGTATPGQATAFSNGTTRGSLFGSHYQVMACHGTLTRADGSKEEGIAVTRLKGGPTSWRALWLDPSSPDYLRVWLTDAQVAAYREKQIADKLSHTPTACKPYAEDLFRNTHQTGLADGKLRSTLYTCLAASGVKPATPPTGINSITTSATPTFYVPYYLDPEMEISGLQFY</sequence>
<accession>A0A511XNE3</accession>
<dbReference type="RefSeq" id="WP_146890988.1">
    <property type="nucleotide sequence ID" value="NZ_WOTA01000013.1"/>
</dbReference>
<evidence type="ECO:0000313" key="1">
    <source>
        <dbReference type="EMBL" id="GEN64461.1"/>
    </source>
</evidence>
<keyword evidence="2" id="KW-1185">Reference proteome</keyword>
<proteinExistence type="predicted"/>
<dbReference type="AlphaFoldDB" id="A0A511XNE3"/>